<feature type="compositionally biased region" description="Polar residues" evidence="3">
    <location>
        <begin position="353"/>
        <end position="363"/>
    </location>
</feature>
<evidence type="ECO:0000256" key="2">
    <source>
        <dbReference type="PROSITE-ProRule" id="PRU00332"/>
    </source>
</evidence>
<feature type="compositionally biased region" description="Pro residues" evidence="3">
    <location>
        <begin position="1013"/>
        <end position="1031"/>
    </location>
</feature>
<feature type="region of interest" description="Disordered" evidence="3">
    <location>
        <begin position="1"/>
        <end position="449"/>
    </location>
</feature>
<feature type="compositionally biased region" description="Polar residues" evidence="3">
    <location>
        <begin position="416"/>
        <end position="431"/>
    </location>
</feature>
<feature type="compositionally biased region" description="Low complexity" evidence="3">
    <location>
        <begin position="193"/>
        <end position="202"/>
    </location>
</feature>
<dbReference type="PROSITE" id="PS50961">
    <property type="entry name" value="HTH_LA"/>
    <property type="match status" value="1"/>
</dbReference>
<dbReference type="InterPro" id="IPR036390">
    <property type="entry name" value="WH_DNA-bd_sf"/>
</dbReference>
<feature type="region of interest" description="Disordered" evidence="3">
    <location>
        <begin position="1009"/>
        <end position="1032"/>
    </location>
</feature>
<feature type="compositionally biased region" description="Basic and acidic residues" evidence="3">
    <location>
        <begin position="273"/>
        <end position="295"/>
    </location>
</feature>
<evidence type="ECO:0000256" key="1">
    <source>
        <dbReference type="ARBA" id="ARBA00022884"/>
    </source>
</evidence>
<feature type="compositionally biased region" description="Gly residues" evidence="3">
    <location>
        <begin position="932"/>
        <end position="948"/>
    </location>
</feature>
<organism evidence="5 6">
    <name type="scientific">Meripilus lineatus</name>
    <dbReference type="NCBI Taxonomy" id="2056292"/>
    <lineage>
        <taxon>Eukaryota</taxon>
        <taxon>Fungi</taxon>
        <taxon>Dikarya</taxon>
        <taxon>Basidiomycota</taxon>
        <taxon>Agaricomycotina</taxon>
        <taxon>Agaricomycetes</taxon>
        <taxon>Polyporales</taxon>
        <taxon>Meripilaceae</taxon>
        <taxon>Meripilus</taxon>
    </lineage>
</organism>
<feature type="compositionally biased region" description="Low complexity" evidence="3">
    <location>
        <begin position="332"/>
        <end position="352"/>
    </location>
</feature>
<feature type="region of interest" description="Disordered" evidence="3">
    <location>
        <begin position="484"/>
        <end position="510"/>
    </location>
</feature>
<evidence type="ECO:0000256" key="3">
    <source>
        <dbReference type="SAM" id="MobiDB-lite"/>
    </source>
</evidence>
<feature type="region of interest" description="Disordered" evidence="3">
    <location>
        <begin position="834"/>
        <end position="863"/>
    </location>
</feature>
<dbReference type="InterPro" id="IPR045180">
    <property type="entry name" value="La_dom_prot"/>
</dbReference>
<dbReference type="CDD" id="cd07323">
    <property type="entry name" value="LAM"/>
    <property type="match status" value="1"/>
</dbReference>
<feature type="compositionally biased region" description="Polar residues" evidence="3">
    <location>
        <begin position="26"/>
        <end position="41"/>
    </location>
</feature>
<feature type="region of interest" description="Disordered" evidence="3">
    <location>
        <begin position="880"/>
        <end position="989"/>
    </location>
</feature>
<feature type="compositionally biased region" description="Polar residues" evidence="3">
    <location>
        <begin position="71"/>
        <end position="104"/>
    </location>
</feature>
<dbReference type="SMART" id="SM00715">
    <property type="entry name" value="LA"/>
    <property type="match status" value="1"/>
</dbReference>
<feature type="region of interest" description="Disordered" evidence="3">
    <location>
        <begin position="696"/>
        <end position="718"/>
    </location>
</feature>
<feature type="compositionally biased region" description="Polar residues" evidence="3">
    <location>
        <begin position="151"/>
        <end position="166"/>
    </location>
</feature>
<feature type="compositionally biased region" description="Basic and acidic residues" evidence="3">
    <location>
        <begin position="891"/>
        <end position="904"/>
    </location>
</feature>
<dbReference type="SUPFAM" id="SSF46785">
    <property type="entry name" value="Winged helix' DNA-binding domain"/>
    <property type="match status" value="1"/>
</dbReference>
<feature type="compositionally biased region" description="Polar residues" evidence="3">
    <location>
        <begin position="380"/>
        <end position="391"/>
    </location>
</feature>
<dbReference type="GO" id="GO:0003723">
    <property type="term" value="F:RNA binding"/>
    <property type="evidence" value="ECO:0007669"/>
    <property type="project" value="UniProtKB-UniRule"/>
</dbReference>
<keyword evidence="6" id="KW-1185">Reference proteome</keyword>
<dbReference type="PANTHER" id="PTHR22792:SF132">
    <property type="entry name" value="LA-RELATED PROTEIN 1"/>
    <property type="match status" value="1"/>
</dbReference>
<dbReference type="EMBL" id="JANAWD010000152">
    <property type="protein sequence ID" value="KAJ3485472.1"/>
    <property type="molecule type" value="Genomic_DNA"/>
</dbReference>
<evidence type="ECO:0000313" key="5">
    <source>
        <dbReference type="EMBL" id="KAJ3485472.1"/>
    </source>
</evidence>
<sequence length="1180" mass="126415">MASQATSATQKPPQLSYADRAKKGRNVTQNSPAVQRALSQPVSASSTATAISSVSSTSSTVSTVVSASDPPKSSQPVDVQEQPPATSAGSNTKVTSPISPVPSETTKRDAPGDVKEEPIDPSSVGAPPIRPQKSAPPAVNVWTKRAEKARIQSQTQSVIPSQNATKADSLDKTFPSLSSRPPDPQPGPTSSTAAANVAPIAAKVTQPQKPPVNGHHPPEDHADPFVVRPNLVQAVRPHPVVDANDWPSIGDAGPTSSRPPSHGNGDASSQDPGDQKERSDEKNAVSISRKGEKPKWVQIPPQELQAAADAQQPRHRNHRNGHSRSQYKGHPSASGSTSTAGSVSGQNSQGQSRTHSAMGTRQPGSHVSSVSHSQTQSRTGSAQSSPRQSSMRGGRKLPDELPSKLPLPDTAHIAANRSSKSSRATSPQPQGRSHPPPSEDIPTTLPPLTALYTDPNVPQPHVPQHYDPSFQDMSHTNPYYAGIPPALSTNTSQSYHSTHASNSPASNPFPLPVNPPLPGMYAPPTIPTSLPGHAPFTNQPPFPVYQPYEYQYGPPYMHWNQAPDGMSPYPLTPHNPGYPADTRNAVEVPPTNPIPRPPPPAESDPVSTYRDIAFTLPPAATYPSLDGMDQDRERRRTELSFGTIVPSASERIASPLESPVVVESDSADFASSLGLDIGSSQEGETGLERSFTSFSVGVEPGELGTPRMRQRTRTQPKVTPVVRVRNKTAPADLGGHHLQGPIPSFSAEGVEITGEAPSLGKEGPKWEFGTANHPEQDEPAQPQVRNIRDSLPPSFVPNVPYVGVPQPLVEVHPNRTSAYGPRMGLAPLTTPANGYPASHSPSSAGAFSIPSGVSPSGHIDPHNQEWEVKNYGWGFGQPNGAMISPVVPNQEQRHRDRDSRDYPRDASGSRPRRGSYGGAYGYDNRGGHDRGGYSGRRGRGGNGGYGRGMHGRNFSRGGFQQPHQARPPSFAMNQTSPMPHPDPSPYFVPPPQSYGTTYFHPAGFDPSFYAPYQPIPPPPGPTPSGPPPPQPQTLVTFPLDEKRRILLGQLEYYLSAQNLAKDIFLRQNMDDHGWVPIPLLATFRRIKSQTDDVHLVKDVLGISSLAEVFENWVRPQDWRMFVLPDALPSEVPVGPSEVALGQTEIADAESASHDGDEDDEVEIVLGSDGNRSWATERNSG</sequence>
<feature type="compositionally biased region" description="Low complexity" evidence="3">
    <location>
        <begin position="365"/>
        <end position="379"/>
    </location>
</feature>
<gene>
    <name evidence="5" type="ORF">NLI96_g4945</name>
</gene>
<evidence type="ECO:0000313" key="6">
    <source>
        <dbReference type="Proteomes" id="UP001212997"/>
    </source>
</evidence>
<name>A0AAD5YHG8_9APHY</name>
<protein>
    <recommendedName>
        <fullName evidence="4">HTH La-type RNA-binding domain-containing protein</fullName>
    </recommendedName>
</protein>
<dbReference type="Proteomes" id="UP001212997">
    <property type="component" value="Unassembled WGS sequence"/>
</dbReference>
<feature type="compositionally biased region" description="Pro residues" evidence="3">
    <location>
        <begin position="978"/>
        <end position="989"/>
    </location>
</feature>
<dbReference type="InterPro" id="IPR036388">
    <property type="entry name" value="WH-like_DNA-bd_sf"/>
</dbReference>
<dbReference type="GO" id="GO:0005737">
    <property type="term" value="C:cytoplasm"/>
    <property type="evidence" value="ECO:0007669"/>
    <property type="project" value="UniProtKB-ARBA"/>
</dbReference>
<dbReference type="AlphaFoldDB" id="A0AAD5YHG8"/>
<dbReference type="Pfam" id="PF05383">
    <property type="entry name" value="La"/>
    <property type="match status" value="1"/>
</dbReference>
<proteinExistence type="predicted"/>
<feature type="compositionally biased region" description="Polar residues" evidence="3">
    <location>
        <begin position="487"/>
        <end position="503"/>
    </location>
</feature>
<feature type="compositionally biased region" description="Polar residues" evidence="3">
    <location>
        <begin position="1"/>
        <end position="13"/>
    </location>
</feature>
<keyword evidence="1 2" id="KW-0694">RNA-binding</keyword>
<dbReference type="Gene3D" id="1.10.10.10">
    <property type="entry name" value="Winged helix-like DNA-binding domain superfamily/Winged helix DNA-binding domain"/>
    <property type="match status" value="1"/>
</dbReference>
<dbReference type="PANTHER" id="PTHR22792">
    <property type="entry name" value="LUPUS LA PROTEIN-RELATED"/>
    <property type="match status" value="1"/>
</dbReference>
<dbReference type="InterPro" id="IPR006630">
    <property type="entry name" value="La_HTH"/>
</dbReference>
<feature type="compositionally biased region" description="Basic and acidic residues" evidence="3">
    <location>
        <begin position="105"/>
        <end position="118"/>
    </location>
</feature>
<reference evidence="5" key="1">
    <citation type="submission" date="2022-07" db="EMBL/GenBank/DDBJ databases">
        <title>Genome Sequence of Physisporinus lineatus.</title>
        <authorList>
            <person name="Buettner E."/>
        </authorList>
    </citation>
    <scope>NUCLEOTIDE SEQUENCE</scope>
    <source>
        <strain evidence="5">VT162</strain>
    </source>
</reference>
<feature type="domain" description="HTH La-type RNA-binding" evidence="4">
    <location>
        <begin position="1036"/>
        <end position="1125"/>
    </location>
</feature>
<accession>A0AAD5YHG8</accession>
<feature type="compositionally biased region" description="Basic residues" evidence="3">
    <location>
        <begin position="313"/>
        <end position="327"/>
    </location>
</feature>
<evidence type="ECO:0000259" key="4">
    <source>
        <dbReference type="PROSITE" id="PS50961"/>
    </source>
</evidence>
<comment type="caution">
    <text evidence="5">The sequence shown here is derived from an EMBL/GenBank/DDBJ whole genome shotgun (WGS) entry which is preliminary data.</text>
</comment>
<feature type="compositionally biased region" description="Low complexity" evidence="3">
    <location>
        <begin position="42"/>
        <end position="68"/>
    </location>
</feature>